<protein>
    <submittedName>
        <fullName evidence="2">Uncharacterized protein</fullName>
    </submittedName>
</protein>
<organism evidence="2 3">
    <name type="scientific">Glarea lozoyensis (strain ATCC 20868 / MF5171)</name>
    <dbReference type="NCBI Taxonomy" id="1116229"/>
    <lineage>
        <taxon>Eukaryota</taxon>
        <taxon>Fungi</taxon>
        <taxon>Dikarya</taxon>
        <taxon>Ascomycota</taxon>
        <taxon>Pezizomycotina</taxon>
        <taxon>Leotiomycetes</taxon>
        <taxon>Helotiales</taxon>
        <taxon>Helotiaceae</taxon>
        <taxon>Glarea</taxon>
    </lineage>
</organism>
<feature type="compositionally biased region" description="Polar residues" evidence="1">
    <location>
        <begin position="25"/>
        <end position="38"/>
    </location>
</feature>
<dbReference type="Proteomes" id="UP000016922">
    <property type="component" value="Unassembled WGS sequence"/>
</dbReference>
<keyword evidence="3" id="KW-1185">Reference proteome</keyword>
<dbReference type="GeneID" id="19459674"/>
<feature type="compositionally biased region" description="Low complexity" evidence="1">
    <location>
        <begin position="1"/>
        <end position="24"/>
    </location>
</feature>
<feature type="compositionally biased region" description="Polar residues" evidence="1">
    <location>
        <begin position="90"/>
        <end position="109"/>
    </location>
</feature>
<dbReference type="EMBL" id="KE145367">
    <property type="protein sequence ID" value="EPE29456.1"/>
    <property type="molecule type" value="Genomic_DNA"/>
</dbReference>
<feature type="region of interest" description="Disordered" evidence="1">
    <location>
        <begin position="304"/>
        <end position="352"/>
    </location>
</feature>
<dbReference type="HOGENOM" id="CLU_787666_0_0_1"/>
<sequence>MNPTEPSSFEAAAAAEAPISPTSPHSFTLDSLREQTITRPEHRRSNSSSSTVTVIYSPLPSPCHQQSIATAQAPSNSQPPESDHLRPPIFTSNKDLAINTPSQLDSTQDFPDLQRYQDIDKENANVTAASFRGPQPSLSNIGEASPVQELQFFGPYTVPVRRRARAYSEKFPEFPTKSSSPVDSVAITPANSQPNISSIISTPRAHLRSISNGSAFASTGSLSSPPPVTQVRTRGRARSTTLTSCVNPLDEPITAEEQAISNLAQAINRQNRREAAFSNPIHNNSITRAGTWSGGDQARRSTLQYPSRGTIAFKSPPLSRSPEPASSRSPEPFPVLVELPERSYKGSLDQIQ</sequence>
<gene>
    <name evidence="2" type="ORF">GLAREA_00616</name>
</gene>
<dbReference type="AlphaFoldDB" id="S3DBV3"/>
<evidence type="ECO:0000313" key="3">
    <source>
        <dbReference type="Proteomes" id="UP000016922"/>
    </source>
</evidence>
<feature type="region of interest" description="Disordered" evidence="1">
    <location>
        <begin position="1"/>
        <end position="139"/>
    </location>
</feature>
<accession>S3DBV3</accession>
<feature type="region of interest" description="Disordered" evidence="1">
    <location>
        <begin position="217"/>
        <end position="239"/>
    </location>
</feature>
<name>S3DBV3_GLAL2</name>
<evidence type="ECO:0000256" key="1">
    <source>
        <dbReference type="SAM" id="MobiDB-lite"/>
    </source>
</evidence>
<dbReference type="RefSeq" id="XP_008083565.1">
    <property type="nucleotide sequence ID" value="XM_008085374.1"/>
</dbReference>
<proteinExistence type="predicted"/>
<feature type="compositionally biased region" description="Low complexity" evidence="1">
    <location>
        <begin position="315"/>
        <end position="338"/>
    </location>
</feature>
<feature type="compositionally biased region" description="Polar residues" evidence="1">
    <location>
        <begin position="63"/>
        <end position="80"/>
    </location>
</feature>
<dbReference type="KEGG" id="glz:GLAREA_00616"/>
<evidence type="ECO:0000313" key="2">
    <source>
        <dbReference type="EMBL" id="EPE29456.1"/>
    </source>
</evidence>
<reference evidence="2 3" key="1">
    <citation type="journal article" date="2013" name="BMC Genomics">
        <title>Genomics-driven discovery of the pneumocandin biosynthetic gene cluster in the fungus Glarea lozoyensis.</title>
        <authorList>
            <person name="Chen L."/>
            <person name="Yue Q."/>
            <person name="Zhang X."/>
            <person name="Xiang M."/>
            <person name="Wang C."/>
            <person name="Li S."/>
            <person name="Che Y."/>
            <person name="Ortiz-Lopez F.J."/>
            <person name="Bills G.F."/>
            <person name="Liu X."/>
            <person name="An Z."/>
        </authorList>
    </citation>
    <scope>NUCLEOTIDE SEQUENCE [LARGE SCALE GENOMIC DNA]</scope>
    <source>
        <strain evidence="3">ATCC 20868 / MF5171</strain>
    </source>
</reference>